<evidence type="ECO:0000313" key="3">
    <source>
        <dbReference type="RefSeq" id="XP_006823516.1"/>
    </source>
</evidence>
<dbReference type="InterPro" id="IPR000073">
    <property type="entry name" value="AB_hydrolase_1"/>
</dbReference>
<dbReference type="InterPro" id="IPR051044">
    <property type="entry name" value="MAG_DAG_Lipase"/>
</dbReference>
<evidence type="ECO:0000313" key="2">
    <source>
        <dbReference type="Proteomes" id="UP000694865"/>
    </source>
</evidence>
<proteinExistence type="predicted"/>
<dbReference type="InterPro" id="IPR022742">
    <property type="entry name" value="Hydrolase_4"/>
</dbReference>
<dbReference type="SUPFAM" id="SSF53474">
    <property type="entry name" value="alpha/beta-Hydrolases"/>
    <property type="match status" value="1"/>
</dbReference>
<reference evidence="3" key="1">
    <citation type="submission" date="2025-08" db="UniProtKB">
        <authorList>
            <consortium name="RefSeq"/>
        </authorList>
    </citation>
    <scope>IDENTIFICATION</scope>
    <source>
        <tissue evidence="3">Testes</tissue>
    </source>
</reference>
<sequence>MATSPQGVPYEQLAHYVNADGQCIFTRSWAPPTDAEPRALCLVLHGAAEHSGPYDRLAIPLTGCGVMVYAHDHVGHGQSQGDRVNITDFNIYVRDTLQHIDIIAKKHPNLPIFLFGHSMGGTIAILTAIERPDQFTGVVLSGPVITIKNKSPITTYMLRIVSYWFPKYEVTKINAEHITRDPKEVELYENDPLVWHGGLPSSFIAQVITGTREVQQNLSSIEWPFLILHGDADKLCDIEGSKMMMEKAKSTDRHLQVYPGHYHALICEPPQDAAVVIRDITSWIVRRIPENATKPDDVNYRE</sequence>
<dbReference type="GeneID" id="102804309"/>
<feature type="domain" description="Serine aminopeptidase S33" evidence="1">
    <location>
        <begin position="36"/>
        <end position="269"/>
    </location>
</feature>
<dbReference type="RefSeq" id="XP_006823516.1">
    <property type="nucleotide sequence ID" value="XM_006823453.1"/>
</dbReference>
<evidence type="ECO:0000259" key="1">
    <source>
        <dbReference type="Pfam" id="PF12146"/>
    </source>
</evidence>
<dbReference type="PRINTS" id="PR00111">
    <property type="entry name" value="ABHYDROLASE"/>
</dbReference>
<protein>
    <submittedName>
        <fullName evidence="3">Monoglyceride lipase-like</fullName>
    </submittedName>
</protein>
<organism evidence="2 3">
    <name type="scientific">Saccoglossus kowalevskii</name>
    <name type="common">Acorn worm</name>
    <dbReference type="NCBI Taxonomy" id="10224"/>
    <lineage>
        <taxon>Eukaryota</taxon>
        <taxon>Metazoa</taxon>
        <taxon>Hemichordata</taxon>
        <taxon>Enteropneusta</taxon>
        <taxon>Harrimaniidae</taxon>
        <taxon>Saccoglossus</taxon>
    </lineage>
</organism>
<dbReference type="InterPro" id="IPR029058">
    <property type="entry name" value="AB_hydrolase_fold"/>
</dbReference>
<name>A0ABM0MU25_SACKO</name>
<dbReference type="Proteomes" id="UP000694865">
    <property type="component" value="Unplaced"/>
</dbReference>
<dbReference type="Gene3D" id="3.40.50.1820">
    <property type="entry name" value="alpha/beta hydrolase"/>
    <property type="match status" value="1"/>
</dbReference>
<keyword evidence="2" id="KW-1185">Reference proteome</keyword>
<gene>
    <name evidence="3" type="primary">LOC102804309</name>
</gene>
<dbReference type="Pfam" id="PF12146">
    <property type="entry name" value="Hydrolase_4"/>
    <property type="match status" value="1"/>
</dbReference>
<accession>A0ABM0MU25</accession>
<dbReference type="PANTHER" id="PTHR11614">
    <property type="entry name" value="PHOSPHOLIPASE-RELATED"/>
    <property type="match status" value="1"/>
</dbReference>